<sequence length="664" mass="69104">MGSPTRAAVLLVAILLCATAWHAVAKDGQDDTVSGGGGTNGTIATGGKNTTDDKGTTGKNETVGGGTNATDDKGTGGGGKDDPTTTGKNGTDDKGTGGGGKDDSGGAFDDKGGGKDDGSFSGGGRDDGNGCEKGGVDCNRGVTFVDVSACGQLLAKLQIAQTGAATTVFCPLNTGLTKLARHFNFASVDALIAGLDSYPNKAEVARVMQFHVVDPRKVYTKAGFVAATGGLSLTTLLTASDATKKLTVTQQTTSKGKLRIKVAGAGRDEDVLSFDLTFGGIYAGATTGFIVHAIEESLLRPNCTGCGGGGNGSGNSSSSSGIEDKPDGEYDKPSGKPVTAADVADCKRLLEAASISYEGSTVFCPTNKVIAHLAKAVGLKTTQALLDDMAKGPASFYLKWVAKVRARGGRRGPNSGSGASVLRFHVAVGVYPQYSLPTGTMEPLNTLQTPDDPSAVIKLFKGKSILFPFKLVVYVKNPVASEQAKVTRFNLTFAGDYDGSTSYVVHALNTPLLLPPGTFSTFDKFLFSLRTTTFYSARYFRPFIKKALKGNTAATLFLPLDSAWTALGERIPLLPWSRDIFIDSIESSKQLRETLAKYHYVEGPVTSGKVVTRLGQQITVDSPAVGKVTGALNPLNVATLKATYTVGYLTIFVIDGFPLLPVIL</sequence>
<dbReference type="RefSeq" id="XP_013896454.1">
    <property type="nucleotide sequence ID" value="XM_014041000.1"/>
</dbReference>
<dbReference type="InterPro" id="IPR036378">
    <property type="entry name" value="FAS1_dom_sf"/>
</dbReference>
<feature type="compositionally biased region" description="Basic and acidic residues" evidence="1">
    <location>
        <begin position="90"/>
        <end position="130"/>
    </location>
</feature>
<proteinExistence type="predicted"/>
<gene>
    <name evidence="3" type="ORF">MNEG_10527</name>
</gene>
<feature type="signal peptide" evidence="2">
    <location>
        <begin position="1"/>
        <end position="25"/>
    </location>
</feature>
<keyword evidence="4" id="KW-1185">Reference proteome</keyword>
<evidence type="ECO:0000313" key="3">
    <source>
        <dbReference type="EMBL" id="KIY97434.1"/>
    </source>
</evidence>
<dbReference type="EMBL" id="KK102573">
    <property type="protein sequence ID" value="KIY97434.1"/>
    <property type="molecule type" value="Genomic_DNA"/>
</dbReference>
<evidence type="ECO:0000256" key="2">
    <source>
        <dbReference type="SAM" id="SignalP"/>
    </source>
</evidence>
<organism evidence="3 4">
    <name type="scientific">Monoraphidium neglectum</name>
    <dbReference type="NCBI Taxonomy" id="145388"/>
    <lineage>
        <taxon>Eukaryota</taxon>
        <taxon>Viridiplantae</taxon>
        <taxon>Chlorophyta</taxon>
        <taxon>core chlorophytes</taxon>
        <taxon>Chlorophyceae</taxon>
        <taxon>CS clade</taxon>
        <taxon>Sphaeropleales</taxon>
        <taxon>Selenastraceae</taxon>
        <taxon>Monoraphidium</taxon>
    </lineage>
</organism>
<dbReference type="GeneID" id="25727698"/>
<evidence type="ECO:0000313" key="4">
    <source>
        <dbReference type="Proteomes" id="UP000054498"/>
    </source>
</evidence>
<accession>A0A0D2M168</accession>
<dbReference type="Gene3D" id="2.30.180.10">
    <property type="entry name" value="FAS1 domain"/>
    <property type="match status" value="2"/>
</dbReference>
<dbReference type="OrthoDB" id="563039at2759"/>
<keyword evidence="2" id="KW-0732">Signal</keyword>
<reference evidence="3 4" key="1">
    <citation type="journal article" date="2013" name="BMC Genomics">
        <title>Reconstruction of the lipid metabolism for the microalga Monoraphidium neglectum from its genome sequence reveals characteristics suitable for biofuel production.</title>
        <authorList>
            <person name="Bogen C."/>
            <person name="Al-Dilaimi A."/>
            <person name="Albersmeier A."/>
            <person name="Wichmann J."/>
            <person name="Grundmann M."/>
            <person name="Rupp O."/>
            <person name="Lauersen K.J."/>
            <person name="Blifernez-Klassen O."/>
            <person name="Kalinowski J."/>
            <person name="Goesmann A."/>
            <person name="Mussgnug J.H."/>
            <person name="Kruse O."/>
        </authorList>
    </citation>
    <scope>NUCLEOTIDE SEQUENCE [LARGE SCALE GENOMIC DNA]</scope>
    <source>
        <strain evidence="3 4">SAG 48.87</strain>
    </source>
</reference>
<name>A0A0D2M168_9CHLO</name>
<evidence type="ECO:0008006" key="5">
    <source>
        <dbReference type="Google" id="ProtNLM"/>
    </source>
</evidence>
<feature type="chain" id="PRO_5002264308" description="FAS1 domain-containing protein" evidence="2">
    <location>
        <begin position="26"/>
        <end position="664"/>
    </location>
</feature>
<feature type="region of interest" description="Disordered" evidence="1">
    <location>
        <begin position="28"/>
        <end position="131"/>
    </location>
</feature>
<dbReference type="Proteomes" id="UP000054498">
    <property type="component" value="Unassembled WGS sequence"/>
</dbReference>
<protein>
    <recommendedName>
        <fullName evidence="5">FAS1 domain-containing protein</fullName>
    </recommendedName>
</protein>
<feature type="compositionally biased region" description="Basic and acidic residues" evidence="1">
    <location>
        <begin position="70"/>
        <end position="83"/>
    </location>
</feature>
<evidence type="ECO:0000256" key="1">
    <source>
        <dbReference type="SAM" id="MobiDB-lite"/>
    </source>
</evidence>
<feature type="compositionally biased region" description="Basic and acidic residues" evidence="1">
    <location>
        <begin position="322"/>
        <end position="334"/>
    </location>
</feature>
<dbReference type="SUPFAM" id="SSF82153">
    <property type="entry name" value="FAS1 domain"/>
    <property type="match status" value="1"/>
</dbReference>
<dbReference type="KEGG" id="mng:MNEG_10527"/>
<feature type="region of interest" description="Disordered" evidence="1">
    <location>
        <begin position="309"/>
        <end position="338"/>
    </location>
</feature>
<dbReference type="AlphaFoldDB" id="A0A0D2M168"/>